<organism evidence="11 12">
    <name type="scientific">Shewanella piezotolerans (strain WP3 / JCM 13877)</name>
    <dbReference type="NCBI Taxonomy" id="225849"/>
    <lineage>
        <taxon>Bacteria</taxon>
        <taxon>Pseudomonadati</taxon>
        <taxon>Pseudomonadota</taxon>
        <taxon>Gammaproteobacteria</taxon>
        <taxon>Alteromonadales</taxon>
        <taxon>Shewanellaceae</taxon>
        <taxon>Shewanella</taxon>
    </lineage>
</organism>
<dbReference type="InterPro" id="IPR007197">
    <property type="entry name" value="rSAM"/>
</dbReference>
<keyword evidence="7" id="KW-0408">Iron</keyword>
<dbReference type="eggNOG" id="COG1180">
    <property type="taxonomic scope" value="Bacteria"/>
</dbReference>
<dbReference type="Gene3D" id="3.20.20.70">
    <property type="entry name" value="Aldolase class I"/>
    <property type="match status" value="1"/>
</dbReference>
<evidence type="ECO:0000256" key="6">
    <source>
        <dbReference type="ARBA" id="ARBA00023002"/>
    </source>
</evidence>
<dbReference type="Gene3D" id="3.30.70.20">
    <property type="match status" value="1"/>
</dbReference>
<dbReference type="SUPFAM" id="SSF54862">
    <property type="entry name" value="4Fe-4S ferredoxins"/>
    <property type="match status" value="1"/>
</dbReference>
<dbReference type="NCBIfam" id="TIGR04041">
    <property type="entry name" value="activase_YjjW"/>
    <property type="match status" value="1"/>
</dbReference>
<evidence type="ECO:0000256" key="7">
    <source>
        <dbReference type="ARBA" id="ARBA00023004"/>
    </source>
</evidence>
<proteinExistence type="inferred from homology"/>
<dbReference type="GO" id="GO:0051539">
    <property type="term" value="F:4 iron, 4 sulfur cluster binding"/>
    <property type="evidence" value="ECO:0007669"/>
    <property type="project" value="UniProtKB-KW"/>
</dbReference>
<dbReference type="PROSITE" id="PS01087">
    <property type="entry name" value="RADICAL_ACTIVATING"/>
    <property type="match status" value="1"/>
</dbReference>
<name>B8CHD1_SHEPW</name>
<dbReference type="InterPro" id="IPR017896">
    <property type="entry name" value="4Fe4S_Fe-S-bd"/>
</dbReference>
<dbReference type="PIRSF" id="PIRSF000371">
    <property type="entry name" value="PFL_act_enz"/>
    <property type="match status" value="1"/>
</dbReference>
<dbReference type="EC" id="1.97.1.4" evidence="11"/>
<dbReference type="InterPro" id="IPR012839">
    <property type="entry name" value="Organic_radical_activase"/>
</dbReference>
<feature type="domain" description="4Fe-4S ferredoxin-type" evidence="9">
    <location>
        <begin position="70"/>
        <end position="99"/>
    </location>
</feature>
<dbReference type="InterPro" id="IPR017900">
    <property type="entry name" value="4Fe4S_Fe_S_CS"/>
</dbReference>
<dbReference type="InterPro" id="IPR034457">
    <property type="entry name" value="Organic_radical-activating"/>
</dbReference>
<evidence type="ECO:0000256" key="2">
    <source>
        <dbReference type="ARBA" id="ARBA00009777"/>
    </source>
</evidence>
<evidence type="ECO:0000313" key="12">
    <source>
        <dbReference type="Proteomes" id="UP000000753"/>
    </source>
</evidence>
<keyword evidence="3" id="KW-0004">4Fe-4S</keyword>
<keyword evidence="12" id="KW-1185">Reference proteome</keyword>
<dbReference type="SFLD" id="SFLDG01118">
    <property type="entry name" value="activating_enzymes__group_2"/>
    <property type="match status" value="1"/>
</dbReference>
<dbReference type="PANTHER" id="PTHR30352:SF13">
    <property type="entry name" value="GLYCYL-RADICAL ENZYME ACTIVATING ENZYME YJJW-RELATED"/>
    <property type="match status" value="1"/>
</dbReference>
<dbReference type="GO" id="GO:0046872">
    <property type="term" value="F:metal ion binding"/>
    <property type="evidence" value="ECO:0007669"/>
    <property type="project" value="UniProtKB-KW"/>
</dbReference>
<keyword evidence="5" id="KW-0479">Metal-binding</keyword>
<feature type="domain" description="Radical SAM core" evidence="10">
    <location>
        <begin position="16"/>
        <end position="287"/>
    </location>
</feature>
<dbReference type="AlphaFoldDB" id="B8CHD1"/>
<dbReference type="SUPFAM" id="SSF102114">
    <property type="entry name" value="Radical SAM enzymes"/>
    <property type="match status" value="1"/>
</dbReference>
<accession>B8CHD1</accession>
<dbReference type="Pfam" id="PF04055">
    <property type="entry name" value="Radical_SAM"/>
    <property type="match status" value="1"/>
</dbReference>
<dbReference type="HOGENOM" id="CLU_058969_3_1_6"/>
<evidence type="ECO:0000256" key="3">
    <source>
        <dbReference type="ARBA" id="ARBA00022485"/>
    </source>
</evidence>
<dbReference type="CDD" id="cd01335">
    <property type="entry name" value="Radical_SAM"/>
    <property type="match status" value="1"/>
</dbReference>
<sequence length="291" mass="32099">MTNIAVVNQIIPFSCVDGPGSRLVIFMQGCNYRCKNCHNPHTIGLCDSCGDCLPSCPTQALSLITSNNKPQVIWNEALCTQCDLCLTVCPKQSSPKTQRYSVEQLLTLIRQQLQFLNGITISGGEASLQLPFIIKLFSAIKADKELAHLTCMLDSNGSLSNSGWQQLLPVLDGAMIDLKSWLQDTHRYITGRDNHRVIDSIEFLASQGKLYEVRLLHIPGVSDFDSEVTAVASQLQALPKKVRIKLNAFQHHGVTGAALNWPICSEAQIKQLATELCQRGVHNIVLPNSYL</sequence>
<protein>
    <submittedName>
        <fullName evidence="11">Radical activating enzyme</fullName>
        <ecNumber evidence="11">1.97.1.4</ecNumber>
    </submittedName>
</protein>
<dbReference type="EMBL" id="CP000472">
    <property type="protein sequence ID" value="ACJ27057.1"/>
    <property type="molecule type" value="Genomic_DNA"/>
</dbReference>
<reference evidence="11 12" key="1">
    <citation type="journal article" date="2008" name="PLoS ONE">
        <title>Environmental adaptation: genomic analysis of the piezotolerant and psychrotolerant deep-sea iron reducing bacterium Shewanella piezotolerans WP3.</title>
        <authorList>
            <person name="Wang F."/>
            <person name="Wang J."/>
            <person name="Jian H."/>
            <person name="Zhang B."/>
            <person name="Li S."/>
            <person name="Wang F."/>
            <person name="Zeng X."/>
            <person name="Gao L."/>
            <person name="Bartlett D.H."/>
            <person name="Yu J."/>
            <person name="Hu S."/>
            <person name="Xiao X."/>
        </authorList>
    </citation>
    <scope>NUCLEOTIDE SEQUENCE [LARGE SCALE GENOMIC DNA]</scope>
    <source>
        <strain evidence="12">WP3 / JCM 13877</strain>
    </source>
</reference>
<dbReference type="SFLD" id="SFLDG01066">
    <property type="entry name" value="organic_radical-activating_enz"/>
    <property type="match status" value="1"/>
</dbReference>
<keyword evidence="4" id="KW-0949">S-adenosyl-L-methionine</keyword>
<evidence type="ECO:0000256" key="8">
    <source>
        <dbReference type="ARBA" id="ARBA00023014"/>
    </source>
</evidence>
<dbReference type="PROSITE" id="PS00198">
    <property type="entry name" value="4FE4S_FER_1"/>
    <property type="match status" value="2"/>
</dbReference>
<evidence type="ECO:0000256" key="1">
    <source>
        <dbReference type="ARBA" id="ARBA00001966"/>
    </source>
</evidence>
<evidence type="ECO:0000256" key="4">
    <source>
        <dbReference type="ARBA" id="ARBA00022691"/>
    </source>
</evidence>
<keyword evidence="8" id="KW-0411">Iron-sulfur</keyword>
<dbReference type="GO" id="GO:0043365">
    <property type="term" value="F:[formate-C-acetyltransferase]-activating enzyme activity"/>
    <property type="evidence" value="ECO:0007669"/>
    <property type="project" value="UniProtKB-EC"/>
</dbReference>
<evidence type="ECO:0000259" key="10">
    <source>
        <dbReference type="PROSITE" id="PS51918"/>
    </source>
</evidence>
<comment type="similarity">
    <text evidence="2">Belongs to the organic radical-activating enzymes family.</text>
</comment>
<dbReference type="Proteomes" id="UP000000753">
    <property type="component" value="Chromosome"/>
</dbReference>
<dbReference type="InterPro" id="IPR040074">
    <property type="entry name" value="BssD/PflA/YjjW"/>
</dbReference>
<dbReference type="STRING" id="225849.swp_0214"/>
<dbReference type="InterPro" id="IPR058240">
    <property type="entry name" value="rSAM_sf"/>
</dbReference>
<dbReference type="PANTHER" id="PTHR30352">
    <property type="entry name" value="PYRUVATE FORMATE-LYASE-ACTIVATING ENZYME"/>
    <property type="match status" value="1"/>
</dbReference>
<dbReference type="KEGG" id="swp:swp_0214"/>
<dbReference type="InterPro" id="IPR023912">
    <property type="entry name" value="YjjW_bact"/>
</dbReference>
<dbReference type="InterPro" id="IPR001989">
    <property type="entry name" value="Radical_activat_CS"/>
</dbReference>
<evidence type="ECO:0000259" key="9">
    <source>
        <dbReference type="PROSITE" id="PS51379"/>
    </source>
</evidence>
<dbReference type="PROSITE" id="PS51918">
    <property type="entry name" value="RADICAL_SAM"/>
    <property type="match status" value="1"/>
</dbReference>
<dbReference type="InterPro" id="IPR013785">
    <property type="entry name" value="Aldolase_TIM"/>
</dbReference>
<dbReference type="SFLD" id="SFLDF00392">
    <property type="entry name" value="YjjI_activase"/>
    <property type="match status" value="1"/>
</dbReference>
<comment type="cofactor">
    <cofactor evidence="1">
        <name>[4Fe-4S] cluster</name>
        <dbReference type="ChEBI" id="CHEBI:49883"/>
    </cofactor>
</comment>
<gene>
    <name evidence="11" type="ordered locus">swp_0214</name>
</gene>
<dbReference type="PROSITE" id="PS51379">
    <property type="entry name" value="4FE4S_FER_2"/>
    <property type="match status" value="2"/>
</dbReference>
<evidence type="ECO:0000256" key="5">
    <source>
        <dbReference type="ARBA" id="ARBA00022723"/>
    </source>
</evidence>
<evidence type="ECO:0000313" key="11">
    <source>
        <dbReference type="EMBL" id="ACJ27057.1"/>
    </source>
</evidence>
<dbReference type="SFLD" id="SFLDS00029">
    <property type="entry name" value="Radical_SAM"/>
    <property type="match status" value="1"/>
</dbReference>
<feature type="domain" description="4Fe-4S ferredoxin-type" evidence="9">
    <location>
        <begin position="46"/>
        <end position="66"/>
    </location>
</feature>
<keyword evidence="6 11" id="KW-0560">Oxidoreductase</keyword>